<accession>X1M4B3</accession>
<name>X1M4B3_9ZZZZ</name>
<sequence length="80" mass="9400">MEAGKRTIESIFNKGRTLEIPFFQRSYVWEKENWERFMDDMIMVSSAGKDYFMGALILKSQQVSSEKKIGDWRGCHNLMA</sequence>
<dbReference type="Pfam" id="PF03235">
    <property type="entry name" value="GmrSD_N"/>
    <property type="match status" value="1"/>
</dbReference>
<dbReference type="AlphaFoldDB" id="X1M4B3"/>
<organism evidence="2">
    <name type="scientific">marine sediment metagenome</name>
    <dbReference type="NCBI Taxonomy" id="412755"/>
    <lineage>
        <taxon>unclassified sequences</taxon>
        <taxon>metagenomes</taxon>
        <taxon>ecological metagenomes</taxon>
    </lineage>
</organism>
<reference evidence="2" key="1">
    <citation type="journal article" date="2014" name="Front. Microbiol.">
        <title>High frequency of phylogenetically diverse reductive dehalogenase-homologous genes in deep subseafloor sedimentary metagenomes.</title>
        <authorList>
            <person name="Kawai M."/>
            <person name="Futagami T."/>
            <person name="Toyoda A."/>
            <person name="Takaki Y."/>
            <person name="Nishi S."/>
            <person name="Hori S."/>
            <person name="Arai W."/>
            <person name="Tsubouchi T."/>
            <person name="Morono Y."/>
            <person name="Uchiyama I."/>
            <person name="Ito T."/>
            <person name="Fujiyama A."/>
            <person name="Inagaki F."/>
            <person name="Takami H."/>
        </authorList>
    </citation>
    <scope>NUCLEOTIDE SEQUENCE</scope>
    <source>
        <strain evidence="2">Expedition CK06-06</strain>
    </source>
</reference>
<protein>
    <recommendedName>
        <fullName evidence="1">GmrSD restriction endonucleases N-terminal domain-containing protein</fullName>
    </recommendedName>
</protein>
<dbReference type="InterPro" id="IPR004919">
    <property type="entry name" value="GmrSD_N"/>
</dbReference>
<proteinExistence type="predicted"/>
<gene>
    <name evidence="2" type="ORF">S06H3_12685</name>
</gene>
<evidence type="ECO:0000313" key="2">
    <source>
        <dbReference type="EMBL" id="GAI09480.1"/>
    </source>
</evidence>
<dbReference type="EMBL" id="BARV01006200">
    <property type="protein sequence ID" value="GAI09480.1"/>
    <property type="molecule type" value="Genomic_DNA"/>
</dbReference>
<feature type="domain" description="GmrSD restriction endonucleases N-terminal" evidence="1">
    <location>
        <begin position="8"/>
        <end position="63"/>
    </location>
</feature>
<evidence type="ECO:0000259" key="1">
    <source>
        <dbReference type="Pfam" id="PF03235"/>
    </source>
</evidence>
<comment type="caution">
    <text evidence="2">The sequence shown here is derived from an EMBL/GenBank/DDBJ whole genome shotgun (WGS) entry which is preliminary data.</text>
</comment>